<dbReference type="SMART" id="SM00530">
    <property type="entry name" value="HTH_XRE"/>
    <property type="match status" value="1"/>
</dbReference>
<evidence type="ECO:0000313" key="2">
    <source>
        <dbReference type="EMBL" id="ACV68247.1"/>
    </source>
</evidence>
<sequence length="91" mass="9855">MSIRERRQAIQGPTSLVKKLMEEKGVTIAQLVEQTGLSSRLILRARGEEIKLCKLETLAILAEGLGVGIKDLFEDIDSSPEHSSEGGGHGQ</sequence>
<dbReference type="InterPro" id="IPR001387">
    <property type="entry name" value="Cro/C1-type_HTH"/>
</dbReference>
<protein>
    <recommendedName>
        <fullName evidence="1">HTH cro/C1-type domain-containing protein</fullName>
    </recommendedName>
</protein>
<gene>
    <name evidence="2" type="ordered locus">Dret_0959</name>
</gene>
<name>C8X1F0_DESRD</name>
<dbReference type="eggNOG" id="ENOG502ZVXB">
    <property type="taxonomic scope" value="Bacteria"/>
</dbReference>
<dbReference type="SUPFAM" id="SSF47413">
    <property type="entry name" value="lambda repressor-like DNA-binding domains"/>
    <property type="match status" value="1"/>
</dbReference>
<dbReference type="Proteomes" id="UP000001052">
    <property type="component" value="Chromosome"/>
</dbReference>
<dbReference type="HOGENOM" id="CLU_2422158_0_0_7"/>
<dbReference type="Pfam" id="PF13443">
    <property type="entry name" value="HTH_26"/>
    <property type="match status" value="1"/>
</dbReference>
<dbReference type="RefSeq" id="WP_015751403.1">
    <property type="nucleotide sequence ID" value="NC_013223.1"/>
</dbReference>
<dbReference type="GO" id="GO:0003677">
    <property type="term" value="F:DNA binding"/>
    <property type="evidence" value="ECO:0007669"/>
    <property type="project" value="InterPro"/>
</dbReference>
<dbReference type="InterPro" id="IPR010982">
    <property type="entry name" value="Lambda_DNA-bd_dom_sf"/>
</dbReference>
<reference evidence="3" key="1">
    <citation type="submission" date="2009-09" db="EMBL/GenBank/DDBJ databases">
        <title>The complete chromosome of Desulfohalobium retbaense DSM 5692.</title>
        <authorList>
            <consortium name="US DOE Joint Genome Institute (JGI-PGF)"/>
            <person name="Lucas S."/>
            <person name="Copeland A."/>
            <person name="Lapidus A."/>
            <person name="Glavina del Rio T."/>
            <person name="Dalin E."/>
            <person name="Tice H."/>
            <person name="Bruce D."/>
            <person name="Goodwin L."/>
            <person name="Pitluck S."/>
            <person name="Kyrpides N."/>
            <person name="Mavromatis K."/>
            <person name="Ivanova N."/>
            <person name="Mikhailova N."/>
            <person name="Munk A.C."/>
            <person name="Brettin T."/>
            <person name="Detter J.C."/>
            <person name="Han C."/>
            <person name="Tapia R."/>
            <person name="Larimer F."/>
            <person name="Land M."/>
            <person name="Hauser L."/>
            <person name="Markowitz V."/>
            <person name="Cheng J.-F."/>
            <person name="Hugenholtz P."/>
            <person name="Woyke T."/>
            <person name="Wu D."/>
            <person name="Spring S."/>
            <person name="Klenk H.-P."/>
            <person name="Eisen J.A."/>
        </authorList>
    </citation>
    <scope>NUCLEOTIDE SEQUENCE [LARGE SCALE GENOMIC DNA]</scope>
    <source>
        <strain evidence="3">DSM 5692</strain>
    </source>
</reference>
<reference evidence="2 3" key="2">
    <citation type="journal article" date="2010" name="Stand. Genomic Sci.">
        <title>Complete genome sequence of Desulfohalobium retbaense type strain (HR(100)).</title>
        <authorList>
            <person name="Spring S."/>
            <person name="Nolan M."/>
            <person name="Lapidus A."/>
            <person name="Glavina Del Rio T."/>
            <person name="Copeland A."/>
            <person name="Tice H."/>
            <person name="Cheng J.F."/>
            <person name="Lucas S."/>
            <person name="Land M."/>
            <person name="Chen F."/>
            <person name="Bruce D."/>
            <person name="Goodwin L."/>
            <person name="Pitluck S."/>
            <person name="Ivanova N."/>
            <person name="Mavromatis K."/>
            <person name="Mikhailova N."/>
            <person name="Pati A."/>
            <person name="Chen A."/>
            <person name="Palaniappan K."/>
            <person name="Hauser L."/>
            <person name="Chang Y.J."/>
            <person name="Jeffries C.D."/>
            <person name="Munk C."/>
            <person name="Kiss H."/>
            <person name="Chain P."/>
            <person name="Han C."/>
            <person name="Brettin T."/>
            <person name="Detter J.C."/>
            <person name="Schuler E."/>
            <person name="Goker M."/>
            <person name="Rohde M."/>
            <person name="Bristow J."/>
            <person name="Eisen J.A."/>
            <person name="Markowitz V."/>
            <person name="Hugenholtz P."/>
            <person name="Kyrpides N.C."/>
            <person name="Klenk H.P."/>
        </authorList>
    </citation>
    <scope>NUCLEOTIDE SEQUENCE [LARGE SCALE GENOMIC DNA]</scope>
    <source>
        <strain evidence="2 3">DSM 5692</strain>
    </source>
</reference>
<dbReference type="Gene3D" id="1.10.260.40">
    <property type="entry name" value="lambda repressor-like DNA-binding domains"/>
    <property type="match status" value="1"/>
</dbReference>
<feature type="domain" description="HTH cro/C1-type" evidence="1">
    <location>
        <begin position="17"/>
        <end position="72"/>
    </location>
</feature>
<dbReference type="AlphaFoldDB" id="C8X1F0"/>
<organism evidence="2 3">
    <name type="scientific">Desulfohalobium retbaense (strain ATCC 49708 / DSM 5692 / JCM 16813 / HR100)</name>
    <dbReference type="NCBI Taxonomy" id="485915"/>
    <lineage>
        <taxon>Bacteria</taxon>
        <taxon>Pseudomonadati</taxon>
        <taxon>Thermodesulfobacteriota</taxon>
        <taxon>Desulfovibrionia</taxon>
        <taxon>Desulfovibrionales</taxon>
        <taxon>Desulfohalobiaceae</taxon>
        <taxon>Desulfohalobium</taxon>
    </lineage>
</organism>
<dbReference type="STRING" id="485915.Dret_0959"/>
<keyword evidence="3" id="KW-1185">Reference proteome</keyword>
<dbReference type="EMBL" id="CP001734">
    <property type="protein sequence ID" value="ACV68247.1"/>
    <property type="molecule type" value="Genomic_DNA"/>
</dbReference>
<accession>C8X1F0</accession>
<dbReference type="KEGG" id="drt:Dret_0959"/>
<evidence type="ECO:0000313" key="3">
    <source>
        <dbReference type="Proteomes" id="UP000001052"/>
    </source>
</evidence>
<dbReference type="PROSITE" id="PS50943">
    <property type="entry name" value="HTH_CROC1"/>
    <property type="match status" value="1"/>
</dbReference>
<dbReference type="OrthoDB" id="5471980at2"/>
<proteinExistence type="predicted"/>
<evidence type="ECO:0000259" key="1">
    <source>
        <dbReference type="PROSITE" id="PS50943"/>
    </source>
</evidence>